<dbReference type="EMBL" id="AQPX01000013">
    <property type="protein sequence ID" value="EON73140.1"/>
    <property type="molecule type" value="Genomic_DNA"/>
</dbReference>
<sequence length="90" mass="9595">MHAQNGVPYYKLPDDGDDPLLAALCSVLEAGKIQGDFKISSVDVIAKMIQGAIGEYMSIGGTLAIDAKQYSEEVIEIIRTAMKVEGAIHA</sequence>
<dbReference type="eggNOG" id="COG1309">
    <property type="taxonomic scope" value="Bacteria"/>
</dbReference>
<protein>
    <submittedName>
        <fullName evidence="1">TetR family transcriptional regulator</fullName>
    </submittedName>
</protein>
<evidence type="ECO:0000313" key="2">
    <source>
        <dbReference type="Proteomes" id="UP000013911"/>
    </source>
</evidence>
<dbReference type="Proteomes" id="UP000013911">
    <property type="component" value="Unassembled WGS sequence"/>
</dbReference>
<evidence type="ECO:0000313" key="1">
    <source>
        <dbReference type="EMBL" id="EON73140.1"/>
    </source>
</evidence>
<dbReference type="AlphaFoldDB" id="R7ZGA1"/>
<reference evidence="1 2" key="1">
    <citation type="submission" date="2013-04" db="EMBL/GenBank/DDBJ databases">
        <title>Draft genome of the heavy metal tolerant bacterium Lysinibacillus sphaericus strain OT4b.31.</title>
        <authorList>
            <person name="Pena-Montenegro T.D."/>
            <person name="Dussan J."/>
        </authorList>
    </citation>
    <scope>NUCLEOTIDE SEQUENCE [LARGE SCALE GENOMIC DNA]</scope>
    <source>
        <strain evidence="1 2">OT4b.31</strain>
    </source>
</reference>
<dbReference type="PATRIC" id="fig|1285586.5.peg.1348"/>
<gene>
    <name evidence="1" type="ORF">H131_06663</name>
</gene>
<dbReference type="HOGENOM" id="CLU_2437298_0_0_9"/>
<accession>R7ZGA1</accession>
<proteinExistence type="predicted"/>
<comment type="caution">
    <text evidence="1">The sequence shown here is derived from an EMBL/GenBank/DDBJ whole genome shotgun (WGS) entry which is preliminary data.</text>
</comment>
<dbReference type="RefSeq" id="WP_010858291.1">
    <property type="nucleotide sequence ID" value="NZ_KB933398.1"/>
</dbReference>
<name>R7ZGA1_LYSSH</name>
<organism evidence="1 2">
    <name type="scientific">Lysinibacillus sphaericus OT4b.31</name>
    <dbReference type="NCBI Taxonomy" id="1285586"/>
    <lineage>
        <taxon>Bacteria</taxon>
        <taxon>Bacillati</taxon>
        <taxon>Bacillota</taxon>
        <taxon>Bacilli</taxon>
        <taxon>Bacillales</taxon>
        <taxon>Bacillaceae</taxon>
        <taxon>Lysinibacillus</taxon>
    </lineage>
</organism>